<reference evidence="3" key="1">
    <citation type="submission" date="2016-03" db="EMBL/GenBank/DDBJ databases">
        <authorList>
            <person name="Ploux O."/>
        </authorList>
    </citation>
    <scope>NUCLEOTIDE SEQUENCE [LARGE SCALE GENOMIC DNA]</scope>
    <source>
        <strain evidence="3">UK7</strain>
    </source>
</reference>
<dbReference type="GO" id="GO:0016791">
    <property type="term" value="F:phosphatase activity"/>
    <property type="evidence" value="ECO:0007669"/>
    <property type="project" value="UniProtKB-ARBA"/>
</dbReference>
<accession>A0A1E1KUS0</accession>
<organism evidence="2 3">
    <name type="scientific">Rhynchosporium graminicola</name>
    <dbReference type="NCBI Taxonomy" id="2792576"/>
    <lineage>
        <taxon>Eukaryota</taxon>
        <taxon>Fungi</taxon>
        <taxon>Dikarya</taxon>
        <taxon>Ascomycota</taxon>
        <taxon>Pezizomycotina</taxon>
        <taxon>Leotiomycetes</taxon>
        <taxon>Helotiales</taxon>
        <taxon>Ploettnerulaceae</taxon>
        <taxon>Rhynchosporium</taxon>
    </lineage>
</organism>
<dbReference type="InterPro" id="IPR051540">
    <property type="entry name" value="S-2-haloacid_dehalogenase"/>
</dbReference>
<dbReference type="EMBL" id="FJUW01000023">
    <property type="protein sequence ID" value="CZT01856.1"/>
    <property type="molecule type" value="Genomic_DNA"/>
</dbReference>
<dbReference type="SUPFAM" id="SSF56784">
    <property type="entry name" value="HAD-like"/>
    <property type="match status" value="1"/>
</dbReference>
<dbReference type="AlphaFoldDB" id="A0A1E1KUS0"/>
<dbReference type="InParanoid" id="A0A1E1KUS0"/>
<dbReference type="PANTHER" id="PTHR43316:SF9">
    <property type="entry name" value="ACID DEHALOGENASE, PUTATIVE (AFU_ORTHOLOGUE AFUA_6G14460)-RELATED"/>
    <property type="match status" value="1"/>
</dbReference>
<comment type="caution">
    <text evidence="2">The sequence shown here is derived from an EMBL/GenBank/DDBJ whole genome shotgun (WGS) entry which is preliminary data.</text>
</comment>
<sequence>MAFNPTEYKVLSFDIYGTLIDWELGIYKGLQPLLSKLPKSDPRHPSQNSPEPNQAIVLDILTSYTKLEAQIQIEHPTLPYPKVLEAIYTRIASQISLDVSEDEIKEFGSSIGEWPAFPDTVAAMQILSKYYKLVVLSNVDKTSFSRTLSGPLSGVGFDGIYTAEDIGSYKPDLRNFQYMVDNAEKSFGAKKEEVLKVAQSLYHDHTPAKKFGLKPSVWIKRGGDEAAMGGQLEDVKGEVDLVATFTTLGEFAEEVERAFEKS</sequence>
<dbReference type="Gene3D" id="1.10.150.750">
    <property type="match status" value="1"/>
</dbReference>
<dbReference type="Proteomes" id="UP000178129">
    <property type="component" value="Unassembled WGS sequence"/>
</dbReference>
<dbReference type="InterPro" id="IPR023214">
    <property type="entry name" value="HAD_sf"/>
</dbReference>
<gene>
    <name evidence="2" type="ORF">RCO7_03602</name>
</gene>
<name>A0A1E1KUS0_9HELO</name>
<keyword evidence="1 2" id="KW-0378">Hydrolase</keyword>
<dbReference type="Pfam" id="PF00702">
    <property type="entry name" value="Hydrolase"/>
    <property type="match status" value="1"/>
</dbReference>
<dbReference type="PANTHER" id="PTHR43316">
    <property type="entry name" value="HYDROLASE, HALOACID DELAHOGENASE-RELATED"/>
    <property type="match status" value="1"/>
</dbReference>
<dbReference type="InterPro" id="IPR036412">
    <property type="entry name" value="HAD-like_sf"/>
</dbReference>
<dbReference type="PRINTS" id="PR00413">
    <property type="entry name" value="HADHALOGNASE"/>
</dbReference>
<proteinExistence type="predicted"/>
<evidence type="ECO:0000313" key="2">
    <source>
        <dbReference type="EMBL" id="CZT01856.1"/>
    </source>
</evidence>
<evidence type="ECO:0000256" key="1">
    <source>
        <dbReference type="ARBA" id="ARBA00022801"/>
    </source>
</evidence>
<dbReference type="InterPro" id="IPR006439">
    <property type="entry name" value="HAD-SF_hydro_IA"/>
</dbReference>
<keyword evidence="3" id="KW-1185">Reference proteome</keyword>
<protein>
    <submittedName>
        <fullName evidence="2">Related to hydrolase (HAD superfamily)</fullName>
    </submittedName>
</protein>
<evidence type="ECO:0000313" key="3">
    <source>
        <dbReference type="Proteomes" id="UP000178129"/>
    </source>
</evidence>
<dbReference type="Gene3D" id="3.40.50.1000">
    <property type="entry name" value="HAD superfamily/HAD-like"/>
    <property type="match status" value="1"/>
</dbReference>